<protein>
    <submittedName>
        <fullName evidence="1">Uncharacterized protein</fullName>
    </submittedName>
</protein>
<name>A0ABS9D4J6_9ALTE</name>
<reference evidence="1 2" key="1">
    <citation type="submission" date="2022-01" db="EMBL/GenBank/DDBJ databases">
        <title>Paraglaciecola sp. G1-23.</title>
        <authorList>
            <person name="Jin M.S."/>
            <person name="Han D.M."/>
            <person name="Kim H.M."/>
            <person name="Jeon C.O."/>
        </authorList>
    </citation>
    <scope>NUCLEOTIDE SEQUENCE [LARGE SCALE GENOMIC DNA]</scope>
    <source>
        <strain evidence="1 2">G1-23</strain>
    </source>
</reference>
<evidence type="ECO:0000313" key="2">
    <source>
        <dbReference type="Proteomes" id="UP001521137"/>
    </source>
</evidence>
<dbReference type="EMBL" id="JAKGAS010000003">
    <property type="protein sequence ID" value="MCF2947849.1"/>
    <property type="molecule type" value="Genomic_DNA"/>
</dbReference>
<dbReference type="RefSeq" id="WP_235311381.1">
    <property type="nucleotide sequence ID" value="NZ_JAKGAS010000003.1"/>
</dbReference>
<sequence length="81" mass="9086">MFDPLSKQKKQLNSHRQDYLILKAHKDFQLRYAKNQTNNLLSSPKGLLTSFILGACNGATPAKSVTGHTKAITLLERFLTL</sequence>
<dbReference type="Proteomes" id="UP001521137">
    <property type="component" value="Unassembled WGS sequence"/>
</dbReference>
<gene>
    <name evidence="1" type="ORF">L0668_07010</name>
</gene>
<proteinExistence type="predicted"/>
<keyword evidence="2" id="KW-1185">Reference proteome</keyword>
<organism evidence="1 2">
    <name type="scientific">Paraglaciecola algarum</name>
    <dbReference type="NCBI Taxonomy" id="3050085"/>
    <lineage>
        <taxon>Bacteria</taxon>
        <taxon>Pseudomonadati</taxon>
        <taxon>Pseudomonadota</taxon>
        <taxon>Gammaproteobacteria</taxon>
        <taxon>Alteromonadales</taxon>
        <taxon>Alteromonadaceae</taxon>
        <taxon>Paraglaciecola</taxon>
    </lineage>
</organism>
<evidence type="ECO:0000313" key="1">
    <source>
        <dbReference type="EMBL" id="MCF2947849.1"/>
    </source>
</evidence>
<comment type="caution">
    <text evidence="1">The sequence shown here is derived from an EMBL/GenBank/DDBJ whole genome shotgun (WGS) entry which is preliminary data.</text>
</comment>
<accession>A0ABS9D4J6</accession>